<feature type="compositionally biased region" description="Low complexity" evidence="1">
    <location>
        <begin position="438"/>
        <end position="460"/>
    </location>
</feature>
<dbReference type="PANTHER" id="PTHR48229">
    <property type="entry name" value="CAIB/BAIF FAMILY ENZYME (AFU_ORTHOLOGUE AFUA_1G05360)-RELATED"/>
    <property type="match status" value="1"/>
</dbReference>
<name>A0A506Y2Q0_9MICO</name>
<dbReference type="Gene3D" id="3.40.50.10540">
    <property type="entry name" value="Crotonobetainyl-coa:carnitine coa-transferase, domain 1"/>
    <property type="match status" value="1"/>
</dbReference>
<dbReference type="GO" id="GO:0016740">
    <property type="term" value="F:transferase activity"/>
    <property type="evidence" value="ECO:0007669"/>
    <property type="project" value="UniProtKB-KW"/>
</dbReference>
<dbReference type="RefSeq" id="WP_141163067.1">
    <property type="nucleotide sequence ID" value="NZ_VHQG01000002.1"/>
</dbReference>
<proteinExistence type="predicted"/>
<dbReference type="OrthoDB" id="9058532at2"/>
<keyword evidence="3" id="KW-1185">Reference proteome</keyword>
<dbReference type="SUPFAM" id="SSF89796">
    <property type="entry name" value="CoA-transferase family III (CaiB/BaiF)"/>
    <property type="match status" value="2"/>
</dbReference>
<sequence length="502" mass="51620">MDAVGELGLSVAAPDIIGPTGLASAYPVSELAVRSVGAAGAAVAELLVALGHPAPHVTVRRELAEAWFRSPIVPVGWTPAPAWDALAGDYRARDGWLRLHTNAPHHRAAALRALGLAPVRDRDVVAGSATGASAAVGSDADADAALRAEVERRVAARDAGELEAAVVAEGGAAAQLRTAAEWAVHPQGVAVAGEPLVARVELPSPSRATPATPVPPTSRWAPSRSHPLAGLRVLDLTRVLAGPTATQLLAGLGAEVLRIDPPDWDEPGVLPIVMSGKRSARLDARTPEGAARLRELLAGADVLVHGLRPRALDGLGLDLTSRHLIRPGLVEVQLDAYGFNGPWAGRRGFDSLVQLSTGLAETGMRAAGATAPVALPVQALDVATGYLAAAAVMTGLAERVRGRAFRGRDETAAPSAGSLRRLSLARTALELERMRAAASGASAPASSTSSTSSDPADLSSVPVSTGWGPARRLAPPIEVDGVTLDWPVEPGPLGRHPARWSS</sequence>
<dbReference type="Pfam" id="PF02515">
    <property type="entry name" value="CoA_transf_3"/>
    <property type="match status" value="2"/>
</dbReference>
<evidence type="ECO:0000313" key="2">
    <source>
        <dbReference type="EMBL" id="TPW75707.1"/>
    </source>
</evidence>
<gene>
    <name evidence="2" type="ORF">FJ657_07465</name>
</gene>
<protein>
    <submittedName>
        <fullName evidence="2">Acyl-CoA transferase</fullName>
    </submittedName>
</protein>
<evidence type="ECO:0000313" key="3">
    <source>
        <dbReference type="Proteomes" id="UP000316252"/>
    </source>
</evidence>
<dbReference type="Proteomes" id="UP000316252">
    <property type="component" value="Unassembled WGS sequence"/>
</dbReference>
<comment type="caution">
    <text evidence="2">The sequence shown here is derived from an EMBL/GenBank/DDBJ whole genome shotgun (WGS) entry which is preliminary data.</text>
</comment>
<organism evidence="2 3">
    <name type="scientific">Schumannella soli</name>
    <dbReference type="NCBI Taxonomy" id="2590779"/>
    <lineage>
        <taxon>Bacteria</taxon>
        <taxon>Bacillati</taxon>
        <taxon>Actinomycetota</taxon>
        <taxon>Actinomycetes</taxon>
        <taxon>Micrococcales</taxon>
        <taxon>Microbacteriaceae</taxon>
        <taxon>Schumannella</taxon>
    </lineage>
</organism>
<dbReference type="InterPro" id="IPR003673">
    <property type="entry name" value="CoA-Trfase_fam_III"/>
</dbReference>
<keyword evidence="2" id="KW-0808">Transferase</keyword>
<accession>A0A506Y2Q0</accession>
<dbReference type="InterPro" id="IPR052985">
    <property type="entry name" value="CoA-trans_III_biosynth/detox"/>
</dbReference>
<dbReference type="InterPro" id="IPR023606">
    <property type="entry name" value="CoA-Trfase_III_dom_1_sf"/>
</dbReference>
<reference evidence="2 3" key="1">
    <citation type="submission" date="2019-06" db="EMBL/GenBank/DDBJ databases">
        <authorList>
            <person name="Li F."/>
        </authorList>
    </citation>
    <scope>NUCLEOTIDE SEQUENCE [LARGE SCALE GENOMIC DNA]</scope>
    <source>
        <strain evidence="2 3">10F1D-1</strain>
    </source>
</reference>
<dbReference type="EMBL" id="VHQG01000002">
    <property type="protein sequence ID" value="TPW75707.1"/>
    <property type="molecule type" value="Genomic_DNA"/>
</dbReference>
<dbReference type="PANTHER" id="PTHR48229:SF1">
    <property type="entry name" value="ALPHA METHYLACYL-COA RACEMASE-RELATED"/>
    <property type="match status" value="1"/>
</dbReference>
<evidence type="ECO:0000256" key="1">
    <source>
        <dbReference type="SAM" id="MobiDB-lite"/>
    </source>
</evidence>
<dbReference type="AlphaFoldDB" id="A0A506Y2Q0"/>
<feature type="region of interest" description="Disordered" evidence="1">
    <location>
        <begin position="438"/>
        <end position="502"/>
    </location>
</feature>
<feature type="region of interest" description="Disordered" evidence="1">
    <location>
        <begin position="204"/>
        <end position="223"/>
    </location>
</feature>